<feature type="domain" description="Winged helix-turn-helix" evidence="1">
    <location>
        <begin position="42"/>
        <end position="105"/>
    </location>
</feature>
<reference evidence="2" key="1">
    <citation type="submission" date="2021-04" db="EMBL/GenBank/DDBJ databases">
        <authorList>
            <person name="Hornung B."/>
        </authorList>
    </citation>
    <scope>NUCLEOTIDE SEQUENCE</scope>
    <source>
        <strain evidence="2">G5G6</strain>
    </source>
</reference>
<dbReference type="RefSeq" id="WP_220635009.1">
    <property type="nucleotide sequence ID" value="NZ_CAJQUM010000001.1"/>
</dbReference>
<dbReference type="Proteomes" id="UP000742786">
    <property type="component" value="Unassembled WGS sequence"/>
</dbReference>
<gene>
    <name evidence="2" type="ORF">GTOL_10879</name>
</gene>
<dbReference type="Pfam" id="PF14090">
    <property type="entry name" value="HTH_39"/>
    <property type="match status" value="1"/>
</dbReference>
<evidence type="ECO:0000313" key="2">
    <source>
        <dbReference type="EMBL" id="CAG4882997.1"/>
    </source>
</evidence>
<dbReference type="EMBL" id="CAJQUM010000001">
    <property type="protein sequence ID" value="CAG4882997.1"/>
    <property type="molecule type" value="Genomic_DNA"/>
</dbReference>
<comment type="caution">
    <text evidence="2">The sequence shown here is derived from an EMBL/GenBank/DDBJ whole genome shotgun (WGS) entry which is preliminary data.</text>
</comment>
<dbReference type="InterPro" id="IPR055245">
    <property type="entry name" value="HTH_proteobacteria"/>
</dbReference>
<name>A0A916J1S4_9PROT</name>
<keyword evidence="3" id="KW-1185">Reference proteome</keyword>
<sequence length="120" mass="13320">MKAGAMGTTSTKEIAPLTGEAKVAQLNKIRDQYKGETSASHQQRMLAALRYFPISTFEARTHLDVPHPAGRIQELRELGWDIRTLRRIEHSDIGRPHCIALYVLQGRKQAESASVAARAA</sequence>
<organism evidence="2 3">
    <name type="scientific">Georgfuchsia toluolica</name>
    <dbReference type="NCBI Taxonomy" id="424218"/>
    <lineage>
        <taxon>Bacteria</taxon>
        <taxon>Pseudomonadati</taxon>
        <taxon>Pseudomonadota</taxon>
        <taxon>Betaproteobacteria</taxon>
        <taxon>Nitrosomonadales</taxon>
        <taxon>Sterolibacteriaceae</taxon>
        <taxon>Georgfuchsia</taxon>
    </lineage>
</organism>
<protein>
    <recommendedName>
        <fullName evidence="1">Winged helix-turn-helix domain-containing protein</fullName>
    </recommendedName>
</protein>
<evidence type="ECO:0000259" key="1">
    <source>
        <dbReference type="Pfam" id="PF14090"/>
    </source>
</evidence>
<evidence type="ECO:0000313" key="3">
    <source>
        <dbReference type="Proteomes" id="UP000742786"/>
    </source>
</evidence>
<accession>A0A916J1S4</accession>
<dbReference type="AlphaFoldDB" id="A0A916J1S4"/>
<proteinExistence type="predicted"/>